<keyword evidence="2" id="KW-1185">Reference proteome</keyword>
<reference evidence="1 2" key="1">
    <citation type="submission" date="2016-10" db="EMBL/GenBank/DDBJ databases">
        <authorList>
            <person name="de Groot N.N."/>
        </authorList>
    </citation>
    <scope>NUCLEOTIDE SEQUENCE [LARGE SCALE GENOMIC DNA]</scope>
    <source>
        <strain evidence="1 2">DSM 45317</strain>
    </source>
</reference>
<gene>
    <name evidence="1" type="ORF">SAMN04488085_101563</name>
</gene>
<dbReference type="OrthoDB" id="5244255at2"/>
<organism evidence="1 2">
    <name type="scientific">Geodermatophilus ruber</name>
    <dbReference type="NCBI Taxonomy" id="504800"/>
    <lineage>
        <taxon>Bacteria</taxon>
        <taxon>Bacillati</taxon>
        <taxon>Actinomycetota</taxon>
        <taxon>Actinomycetes</taxon>
        <taxon>Geodermatophilales</taxon>
        <taxon>Geodermatophilaceae</taxon>
        <taxon>Geodermatophilus</taxon>
    </lineage>
</organism>
<name>A0A1I3ZI95_9ACTN</name>
<dbReference type="STRING" id="504800.SAMN04488085_101563"/>
<evidence type="ECO:0000313" key="1">
    <source>
        <dbReference type="EMBL" id="SFK43838.1"/>
    </source>
</evidence>
<sequence>MTTLTLPAAKDVRDMLAGLLGKPVAVLPGDPVTPSGERPASVAVYVDPQMNVSALCVMDLGLSAYTGGALALLPPGGVQDAVEEDGELTTMLTEALHEVVNVLSALFNVPGAPHSKLYKLYAPGEDLPGDLAEMVAAFNRIDLAVEVPGYGKGALSLVVPGGPHTA</sequence>
<dbReference type="Proteomes" id="UP000199152">
    <property type="component" value="Unassembled WGS sequence"/>
</dbReference>
<protein>
    <recommendedName>
        <fullName evidence="3">Chemotaxis phosphatase CheX</fullName>
    </recommendedName>
</protein>
<accession>A0A1I3ZI95</accession>
<dbReference type="EMBL" id="FOSW01000001">
    <property type="protein sequence ID" value="SFK43838.1"/>
    <property type="molecule type" value="Genomic_DNA"/>
</dbReference>
<evidence type="ECO:0000313" key="2">
    <source>
        <dbReference type="Proteomes" id="UP000199152"/>
    </source>
</evidence>
<evidence type="ECO:0008006" key="3">
    <source>
        <dbReference type="Google" id="ProtNLM"/>
    </source>
</evidence>
<proteinExistence type="predicted"/>
<dbReference type="AlphaFoldDB" id="A0A1I3ZI95"/>
<dbReference type="InParanoid" id="A0A1I3ZI95"/>
<dbReference type="RefSeq" id="WP_091320914.1">
    <property type="nucleotide sequence ID" value="NZ_FOSW01000001.1"/>
</dbReference>